<feature type="region of interest" description="Disordered" evidence="1">
    <location>
        <begin position="1"/>
        <end position="61"/>
    </location>
</feature>
<reference evidence="2" key="4">
    <citation type="submission" date="2019-03" db="UniProtKB">
        <authorList>
            <consortium name="EnsemblPlants"/>
        </authorList>
    </citation>
    <scope>IDENTIFICATION</scope>
</reference>
<name>A0A453L9K1_AEGTS</name>
<dbReference type="AlphaFoldDB" id="A0A453L9K1"/>
<reference evidence="2" key="3">
    <citation type="journal article" date="2017" name="Nature">
        <title>Genome sequence of the progenitor of the wheat D genome Aegilops tauschii.</title>
        <authorList>
            <person name="Luo M.C."/>
            <person name="Gu Y.Q."/>
            <person name="Puiu D."/>
            <person name="Wang H."/>
            <person name="Twardziok S.O."/>
            <person name="Deal K.R."/>
            <person name="Huo N."/>
            <person name="Zhu T."/>
            <person name="Wang L."/>
            <person name="Wang Y."/>
            <person name="McGuire P.E."/>
            <person name="Liu S."/>
            <person name="Long H."/>
            <person name="Ramasamy R.K."/>
            <person name="Rodriguez J.C."/>
            <person name="Van S.L."/>
            <person name="Yuan L."/>
            <person name="Wang Z."/>
            <person name="Xia Z."/>
            <person name="Xiao L."/>
            <person name="Anderson O.D."/>
            <person name="Ouyang S."/>
            <person name="Liang Y."/>
            <person name="Zimin A.V."/>
            <person name="Pertea G."/>
            <person name="Qi P."/>
            <person name="Bennetzen J.L."/>
            <person name="Dai X."/>
            <person name="Dawson M.W."/>
            <person name="Muller H.G."/>
            <person name="Kugler K."/>
            <person name="Rivarola-Duarte L."/>
            <person name="Spannagl M."/>
            <person name="Mayer K.F.X."/>
            <person name="Lu F.H."/>
            <person name="Bevan M.W."/>
            <person name="Leroy P."/>
            <person name="Li P."/>
            <person name="You F.M."/>
            <person name="Sun Q."/>
            <person name="Liu Z."/>
            <person name="Lyons E."/>
            <person name="Wicker T."/>
            <person name="Salzberg S.L."/>
            <person name="Devos K.M."/>
            <person name="Dvorak J."/>
        </authorList>
    </citation>
    <scope>NUCLEOTIDE SEQUENCE [LARGE SCALE GENOMIC DNA]</scope>
    <source>
        <strain evidence="2">cv. AL8/78</strain>
    </source>
</reference>
<dbReference type="EnsemblPlants" id="AET5Gv20683200.3">
    <property type="protein sequence ID" value="AET5Gv20683200.3"/>
    <property type="gene ID" value="AET5Gv20683200"/>
</dbReference>
<protein>
    <submittedName>
        <fullName evidence="2">Uncharacterized protein</fullName>
    </submittedName>
</protein>
<sequence>ATDRQERRRRGSMERQPEQPLPEAQIDDGSSASSLAIGKGSVCQQEDNSRDGIGGEYSGPELPEVRHQTRVIKDLYCTDWLIYAGYLNKT</sequence>
<evidence type="ECO:0000313" key="3">
    <source>
        <dbReference type="Proteomes" id="UP000015105"/>
    </source>
</evidence>
<feature type="compositionally biased region" description="Basic and acidic residues" evidence="1">
    <location>
        <begin position="1"/>
        <end position="17"/>
    </location>
</feature>
<organism evidence="2 3">
    <name type="scientific">Aegilops tauschii subsp. strangulata</name>
    <name type="common">Goatgrass</name>
    <dbReference type="NCBI Taxonomy" id="200361"/>
    <lineage>
        <taxon>Eukaryota</taxon>
        <taxon>Viridiplantae</taxon>
        <taxon>Streptophyta</taxon>
        <taxon>Embryophyta</taxon>
        <taxon>Tracheophyta</taxon>
        <taxon>Spermatophyta</taxon>
        <taxon>Magnoliopsida</taxon>
        <taxon>Liliopsida</taxon>
        <taxon>Poales</taxon>
        <taxon>Poaceae</taxon>
        <taxon>BOP clade</taxon>
        <taxon>Pooideae</taxon>
        <taxon>Triticodae</taxon>
        <taxon>Triticeae</taxon>
        <taxon>Triticinae</taxon>
        <taxon>Aegilops</taxon>
    </lineage>
</organism>
<proteinExistence type="predicted"/>
<keyword evidence="3" id="KW-1185">Reference proteome</keyword>
<reference evidence="3" key="2">
    <citation type="journal article" date="2017" name="Nat. Plants">
        <title>The Aegilops tauschii genome reveals multiple impacts of transposons.</title>
        <authorList>
            <person name="Zhao G."/>
            <person name="Zou C."/>
            <person name="Li K."/>
            <person name="Wang K."/>
            <person name="Li T."/>
            <person name="Gao L."/>
            <person name="Zhang X."/>
            <person name="Wang H."/>
            <person name="Yang Z."/>
            <person name="Liu X."/>
            <person name="Jiang W."/>
            <person name="Mao L."/>
            <person name="Kong X."/>
            <person name="Jiao Y."/>
            <person name="Jia J."/>
        </authorList>
    </citation>
    <scope>NUCLEOTIDE SEQUENCE [LARGE SCALE GENOMIC DNA]</scope>
    <source>
        <strain evidence="3">cv. AL8/78</strain>
    </source>
</reference>
<dbReference type="Proteomes" id="UP000015105">
    <property type="component" value="Chromosome 5D"/>
</dbReference>
<evidence type="ECO:0000256" key="1">
    <source>
        <dbReference type="SAM" id="MobiDB-lite"/>
    </source>
</evidence>
<evidence type="ECO:0000313" key="2">
    <source>
        <dbReference type="EnsemblPlants" id="AET5Gv20683200.3"/>
    </source>
</evidence>
<accession>A0A453L9K1</accession>
<reference evidence="3" key="1">
    <citation type="journal article" date="2014" name="Science">
        <title>Ancient hybridizations among the ancestral genomes of bread wheat.</title>
        <authorList>
            <consortium name="International Wheat Genome Sequencing Consortium,"/>
            <person name="Marcussen T."/>
            <person name="Sandve S.R."/>
            <person name="Heier L."/>
            <person name="Spannagl M."/>
            <person name="Pfeifer M."/>
            <person name="Jakobsen K.S."/>
            <person name="Wulff B.B."/>
            <person name="Steuernagel B."/>
            <person name="Mayer K.F."/>
            <person name="Olsen O.A."/>
        </authorList>
    </citation>
    <scope>NUCLEOTIDE SEQUENCE [LARGE SCALE GENOMIC DNA]</scope>
    <source>
        <strain evidence="3">cv. AL8/78</strain>
    </source>
</reference>
<reference evidence="2" key="5">
    <citation type="journal article" date="2021" name="G3 (Bethesda)">
        <title>Aegilops tauschii genome assembly Aet v5.0 features greater sequence contiguity and improved annotation.</title>
        <authorList>
            <person name="Wang L."/>
            <person name="Zhu T."/>
            <person name="Rodriguez J.C."/>
            <person name="Deal K.R."/>
            <person name="Dubcovsky J."/>
            <person name="McGuire P.E."/>
            <person name="Lux T."/>
            <person name="Spannagl M."/>
            <person name="Mayer K.F.X."/>
            <person name="Baldrich P."/>
            <person name="Meyers B.C."/>
            <person name="Huo N."/>
            <person name="Gu Y.Q."/>
            <person name="Zhou H."/>
            <person name="Devos K.M."/>
            <person name="Bennetzen J.L."/>
            <person name="Unver T."/>
            <person name="Budak H."/>
            <person name="Gulick P.J."/>
            <person name="Galiba G."/>
            <person name="Kalapos B."/>
            <person name="Nelson D.R."/>
            <person name="Li P."/>
            <person name="You F.M."/>
            <person name="Luo M.C."/>
            <person name="Dvorak J."/>
        </authorList>
    </citation>
    <scope>NUCLEOTIDE SEQUENCE [LARGE SCALE GENOMIC DNA]</scope>
    <source>
        <strain evidence="2">cv. AL8/78</strain>
    </source>
</reference>
<dbReference type="Gramene" id="AET5Gv20683200.3">
    <property type="protein sequence ID" value="AET5Gv20683200.3"/>
    <property type="gene ID" value="AET5Gv20683200"/>
</dbReference>